<keyword evidence="2" id="KW-1185">Reference proteome</keyword>
<evidence type="ECO:0000313" key="1">
    <source>
        <dbReference type="EMBL" id="EYC44641.1"/>
    </source>
</evidence>
<organism evidence="1 2">
    <name type="scientific">Ancylostoma ceylanicum</name>
    <dbReference type="NCBI Taxonomy" id="53326"/>
    <lineage>
        <taxon>Eukaryota</taxon>
        <taxon>Metazoa</taxon>
        <taxon>Ecdysozoa</taxon>
        <taxon>Nematoda</taxon>
        <taxon>Chromadorea</taxon>
        <taxon>Rhabditida</taxon>
        <taxon>Rhabditina</taxon>
        <taxon>Rhabditomorpha</taxon>
        <taxon>Strongyloidea</taxon>
        <taxon>Ancylostomatidae</taxon>
        <taxon>Ancylostomatinae</taxon>
        <taxon>Ancylostoma</taxon>
    </lineage>
</organism>
<accession>A0A016WYI7</accession>
<proteinExistence type="predicted"/>
<protein>
    <submittedName>
        <fullName evidence="1">Uncharacterized protein</fullName>
    </submittedName>
</protein>
<evidence type="ECO:0000313" key="2">
    <source>
        <dbReference type="Proteomes" id="UP000024635"/>
    </source>
</evidence>
<comment type="caution">
    <text evidence="1">The sequence shown here is derived from an EMBL/GenBank/DDBJ whole genome shotgun (WGS) entry which is preliminary data.</text>
</comment>
<dbReference type="AlphaFoldDB" id="A0A016WYI7"/>
<dbReference type="Proteomes" id="UP000024635">
    <property type="component" value="Unassembled WGS sequence"/>
</dbReference>
<reference evidence="2" key="1">
    <citation type="journal article" date="2015" name="Nat. Genet.">
        <title>The genome and transcriptome of the zoonotic hookworm Ancylostoma ceylanicum identify infection-specific gene families.</title>
        <authorList>
            <person name="Schwarz E.M."/>
            <person name="Hu Y."/>
            <person name="Antoshechkin I."/>
            <person name="Miller M.M."/>
            <person name="Sternberg P.W."/>
            <person name="Aroian R.V."/>
        </authorList>
    </citation>
    <scope>NUCLEOTIDE SEQUENCE</scope>
    <source>
        <strain evidence="2">HY135</strain>
    </source>
</reference>
<gene>
    <name evidence="1" type="primary">Acey_s0455.g1767</name>
    <name evidence="1" type="ORF">Y032_0455g1767</name>
</gene>
<name>A0A016WYI7_9BILA</name>
<sequence>MQRRKKPHPHYVGVKKYGKLLQEQKIRKEMAREHLRRLYNRIDEVVDVEEGRQRRATHLRQHRSKQFQSHNRTAKHAVLKADVARGQYINGITIFKKTLQERMDIHTWQAISNRNQKLCSQIRKREKAKMQKKLVYLRSHQPCRSYFLIPDAIPPDRCTIIGTDKVDDDMKAVLNLGPSFAVATAVDQELLNSVRCGFYKFAYQARWRENSPPTVMERITSFTTSIPFPRAPVSTPKPAPSLEPALASLQLNIMQAYARQSKAKLGSNLTERERRGLKKLLRPLKELRYSISDEGGDFVVLPQTLDKKISRGDLSDTTMYERSSLRAFDKVSSDLKSSVDRRFYLTPC</sequence>
<dbReference type="EMBL" id="JARK01000055">
    <property type="protein sequence ID" value="EYC44641.1"/>
    <property type="molecule type" value="Genomic_DNA"/>
</dbReference>